<proteinExistence type="predicted"/>
<keyword evidence="2" id="KW-1185">Reference proteome</keyword>
<comment type="caution">
    <text evidence="1">The sequence shown here is derived from an EMBL/GenBank/DDBJ whole genome shotgun (WGS) entry which is preliminary data.</text>
</comment>
<gene>
    <name evidence="1" type="ORF">Ddye_016836</name>
</gene>
<dbReference type="Proteomes" id="UP001280121">
    <property type="component" value="Unassembled WGS sequence"/>
</dbReference>
<evidence type="ECO:0000313" key="2">
    <source>
        <dbReference type="Proteomes" id="UP001280121"/>
    </source>
</evidence>
<dbReference type="EMBL" id="JANJYI010000005">
    <property type="protein sequence ID" value="KAK2649347.1"/>
    <property type="molecule type" value="Genomic_DNA"/>
</dbReference>
<reference evidence="1" key="1">
    <citation type="journal article" date="2023" name="Plant J.">
        <title>Genome sequences and population genomics provide insights into the demographic history, inbreeding, and mutation load of two 'living fossil' tree species of Dipteronia.</title>
        <authorList>
            <person name="Feng Y."/>
            <person name="Comes H.P."/>
            <person name="Chen J."/>
            <person name="Zhu S."/>
            <person name="Lu R."/>
            <person name="Zhang X."/>
            <person name="Li P."/>
            <person name="Qiu J."/>
            <person name="Olsen K.M."/>
            <person name="Qiu Y."/>
        </authorList>
    </citation>
    <scope>NUCLEOTIDE SEQUENCE</scope>
    <source>
        <strain evidence="1">KIB01</strain>
    </source>
</reference>
<protein>
    <submittedName>
        <fullName evidence="1">Uncharacterized protein</fullName>
    </submittedName>
</protein>
<evidence type="ECO:0000313" key="1">
    <source>
        <dbReference type="EMBL" id="KAK2649347.1"/>
    </source>
</evidence>
<name>A0AAD9U8E5_9ROSI</name>
<organism evidence="1 2">
    <name type="scientific">Dipteronia dyeriana</name>
    <dbReference type="NCBI Taxonomy" id="168575"/>
    <lineage>
        <taxon>Eukaryota</taxon>
        <taxon>Viridiplantae</taxon>
        <taxon>Streptophyta</taxon>
        <taxon>Embryophyta</taxon>
        <taxon>Tracheophyta</taxon>
        <taxon>Spermatophyta</taxon>
        <taxon>Magnoliopsida</taxon>
        <taxon>eudicotyledons</taxon>
        <taxon>Gunneridae</taxon>
        <taxon>Pentapetalae</taxon>
        <taxon>rosids</taxon>
        <taxon>malvids</taxon>
        <taxon>Sapindales</taxon>
        <taxon>Sapindaceae</taxon>
        <taxon>Hippocastanoideae</taxon>
        <taxon>Acereae</taxon>
        <taxon>Dipteronia</taxon>
    </lineage>
</organism>
<dbReference type="AlphaFoldDB" id="A0AAD9U8E5"/>
<sequence>METNTIDWPPERWEEYIKKYPDAKQFRNRPLPNHADFKALFSGVTATGVDN</sequence>
<accession>A0AAD9U8E5</accession>